<reference evidence="5 6" key="1">
    <citation type="submission" date="2018-07" db="EMBL/GenBank/DDBJ databases">
        <title>Whole genome Sequencing of Pseudoxanthomonas gei KCTC 32298 (T).</title>
        <authorList>
            <person name="Kumar S."/>
            <person name="Bansal K."/>
            <person name="Kaur A."/>
            <person name="Patil P."/>
            <person name="Sharma S."/>
            <person name="Patil P.B."/>
        </authorList>
    </citation>
    <scope>NUCLEOTIDE SEQUENCE [LARGE SCALE GENOMIC DNA]</scope>
    <source>
        <strain evidence="5 6">KCTC 32298</strain>
    </source>
</reference>
<evidence type="ECO:0000256" key="2">
    <source>
        <dbReference type="ARBA" id="ARBA00023125"/>
    </source>
</evidence>
<comment type="caution">
    <text evidence="5">The sequence shown here is derived from an EMBL/GenBank/DDBJ whole genome shotgun (WGS) entry which is preliminary data.</text>
</comment>
<dbReference type="PANTHER" id="PTHR46796">
    <property type="entry name" value="HTH-TYPE TRANSCRIPTIONAL ACTIVATOR RHAS-RELATED"/>
    <property type="match status" value="1"/>
</dbReference>
<dbReference type="PROSITE" id="PS01124">
    <property type="entry name" value="HTH_ARAC_FAMILY_2"/>
    <property type="match status" value="1"/>
</dbReference>
<evidence type="ECO:0000313" key="6">
    <source>
        <dbReference type="Proteomes" id="UP001429354"/>
    </source>
</evidence>
<keyword evidence="1" id="KW-0805">Transcription regulation</keyword>
<accession>A0ABX0ABX1</accession>
<dbReference type="Pfam" id="PF12833">
    <property type="entry name" value="HTH_18"/>
    <property type="match status" value="1"/>
</dbReference>
<organism evidence="5 6">
    <name type="scientific">Pseudoxanthomonas gei</name>
    <dbReference type="NCBI Taxonomy" id="1383030"/>
    <lineage>
        <taxon>Bacteria</taxon>
        <taxon>Pseudomonadati</taxon>
        <taxon>Pseudomonadota</taxon>
        <taxon>Gammaproteobacteria</taxon>
        <taxon>Lysobacterales</taxon>
        <taxon>Lysobacteraceae</taxon>
        <taxon>Pseudoxanthomonas</taxon>
    </lineage>
</organism>
<gene>
    <name evidence="5" type="ORF">DT603_09425</name>
</gene>
<evidence type="ECO:0000259" key="4">
    <source>
        <dbReference type="PROSITE" id="PS01124"/>
    </source>
</evidence>
<name>A0ABX0ABX1_9GAMM</name>
<keyword evidence="3" id="KW-0804">Transcription</keyword>
<keyword evidence="2" id="KW-0238">DNA-binding</keyword>
<dbReference type="PROSITE" id="PS00041">
    <property type="entry name" value="HTH_ARAC_FAMILY_1"/>
    <property type="match status" value="1"/>
</dbReference>
<dbReference type="InterPro" id="IPR018060">
    <property type="entry name" value="HTH_AraC"/>
</dbReference>
<feature type="domain" description="HTH araC/xylS-type" evidence="4">
    <location>
        <begin position="169"/>
        <end position="271"/>
    </location>
</feature>
<dbReference type="InterPro" id="IPR018062">
    <property type="entry name" value="HTH_AraC-typ_CS"/>
</dbReference>
<evidence type="ECO:0000256" key="1">
    <source>
        <dbReference type="ARBA" id="ARBA00023015"/>
    </source>
</evidence>
<dbReference type="InterPro" id="IPR050204">
    <property type="entry name" value="AraC_XylS_family_regulators"/>
</dbReference>
<evidence type="ECO:0000256" key="3">
    <source>
        <dbReference type="ARBA" id="ARBA00023163"/>
    </source>
</evidence>
<proteinExistence type="predicted"/>
<dbReference type="SMART" id="SM00342">
    <property type="entry name" value="HTH_ARAC"/>
    <property type="match status" value="1"/>
</dbReference>
<evidence type="ECO:0000313" key="5">
    <source>
        <dbReference type="EMBL" id="NDK39059.1"/>
    </source>
</evidence>
<sequence>MDWKKRPGLHRPRAASRLRCVHARLLSHHGTARSATTAVADLFVHECEHDQPRVAIPQPEVQLVVRLGSAARDGLDVHAMGIHPQAHRKIIRGGQRTVFARLHWNSCEAVLGMPASEVAGRIVAIEELWGVAASQRLLGRIAEARDTAGVASVLEEAIAERIARSDASSGARAQLASSAMQRLGSGNLDGVAFDLGVSERHLRRVFRQAVGVSPKTFAKLTRFHHALAAARNGGGAGWADIAASAGYYDQAHLIAEFRAIAGATPRALLAELRAAG</sequence>
<dbReference type="PANTHER" id="PTHR46796:SF15">
    <property type="entry name" value="BLL1074 PROTEIN"/>
    <property type="match status" value="1"/>
</dbReference>
<dbReference type="EMBL" id="QOVG01000005">
    <property type="protein sequence ID" value="NDK39059.1"/>
    <property type="molecule type" value="Genomic_DNA"/>
</dbReference>
<dbReference type="Proteomes" id="UP001429354">
    <property type="component" value="Unassembled WGS sequence"/>
</dbReference>
<keyword evidence="6" id="KW-1185">Reference proteome</keyword>
<protein>
    <submittedName>
        <fullName evidence="5">AraC family transcriptional regulator</fullName>
    </submittedName>
</protein>
<dbReference type="Gene3D" id="1.10.10.60">
    <property type="entry name" value="Homeodomain-like"/>
    <property type="match status" value="1"/>
</dbReference>